<evidence type="ECO:0000313" key="2">
    <source>
        <dbReference type="EMBL" id="EEF43009.1"/>
    </source>
</evidence>
<protein>
    <submittedName>
        <fullName evidence="2">Uncharacterized protein</fullName>
    </submittedName>
</protein>
<proteinExistence type="predicted"/>
<keyword evidence="3" id="KW-1185">Reference proteome</keyword>
<dbReference type="EMBL" id="EQ973836">
    <property type="protein sequence ID" value="EEF43009.1"/>
    <property type="molecule type" value="Genomic_DNA"/>
</dbReference>
<gene>
    <name evidence="2" type="ORF">RCOM_1299880</name>
</gene>
<feature type="compositionally biased region" description="Polar residues" evidence="1">
    <location>
        <begin position="14"/>
        <end position="36"/>
    </location>
</feature>
<accession>B9S073</accession>
<name>B9S073_RICCO</name>
<dbReference type="InParanoid" id="B9S073"/>
<organism evidence="2 3">
    <name type="scientific">Ricinus communis</name>
    <name type="common">Castor bean</name>
    <dbReference type="NCBI Taxonomy" id="3988"/>
    <lineage>
        <taxon>Eukaryota</taxon>
        <taxon>Viridiplantae</taxon>
        <taxon>Streptophyta</taxon>
        <taxon>Embryophyta</taxon>
        <taxon>Tracheophyta</taxon>
        <taxon>Spermatophyta</taxon>
        <taxon>Magnoliopsida</taxon>
        <taxon>eudicotyledons</taxon>
        <taxon>Gunneridae</taxon>
        <taxon>Pentapetalae</taxon>
        <taxon>rosids</taxon>
        <taxon>fabids</taxon>
        <taxon>Malpighiales</taxon>
        <taxon>Euphorbiaceae</taxon>
        <taxon>Acalyphoideae</taxon>
        <taxon>Acalypheae</taxon>
        <taxon>Ricinus</taxon>
    </lineage>
</organism>
<reference evidence="3" key="1">
    <citation type="journal article" date="2010" name="Nat. Biotechnol.">
        <title>Draft genome sequence of the oilseed species Ricinus communis.</title>
        <authorList>
            <person name="Chan A.P."/>
            <person name="Crabtree J."/>
            <person name="Zhao Q."/>
            <person name="Lorenzi H."/>
            <person name="Orvis J."/>
            <person name="Puiu D."/>
            <person name="Melake-Berhan A."/>
            <person name="Jones K.M."/>
            <person name="Redman J."/>
            <person name="Chen G."/>
            <person name="Cahoon E.B."/>
            <person name="Gedil M."/>
            <person name="Stanke M."/>
            <person name="Haas B.J."/>
            <person name="Wortman J.R."/>
            <person name="Fraser-Liggett C.M."/>
            <person name="Ravel J."/>
            <person name="Rabinowicz P.D."/>
        </authorList>
    </citation>
    <scope>NUCLEOTIDE SEQUENCE [LARGE SCALE GENOMIC DNA]</scope>
    <source>
        <strain evidence="3">cv. Hale</strain>
    </source>
</reference>
<evidence type="ECO:0000313" key="3">
    <source>
        <dbReference type="Proteomes" id="UP000008311"/>
    </source>
</evidence>
<evidence type="ECO:0000256" key="1">
    <source>
        <dbReference type="SAM" id="MobiDB-lite"/>
    </source>
</evidence>
<feature type="region of interest" description="Disordered" evidence="1">
    <location>
        <begin position="14"/>
        <end position="49"/>
    </location>
</feature>
<dbReference type="Proteomes" id="UP000008311">
    <property type="component" value="Unassembled WGS sequence"/>
</dbReference>
<dbReference type="AlphaFoldDB" id="B9S073"/>
<sequence length="81" mass="9232">MQLKDNAEILTGISINSPHNVHNKNENPNELSSRNNPKGAINKKRKCPQADTRIPLTLFPISKSRVHYVIKKDWTGTKKKQ</sequence>